<evidence type="ECO:0000313" key="3">
    <source>
        <dbReference type="EMBL" id="KIJ11542.1"/>
    </source>
</evidence>
<feature type="region of interest" description="Disordered" evidence="2">
    <location>
        <begin position="238"/>
        <end position="261"/>
    </location>
</feature>
<protein>
    <submittedName>
        <fullName evidence="3">Uncharacterized protein</fullName>
    </submittedName>
</protein>
<dbReference type="Proteomes" id="UP000053647">
    <property type="component" value="Unassembled WGS sequence"/>
</dbReference>
<reference evidence="3 4" key="1">
    <citation type="submission" date="2014-06" db="EMBL/GenBank/DDBJ databases">
        <authorList>
            <consortium name="DOE Joint Genome Institute"/>
            <person name="Kuo A."/>
            <person name="Kohler A."/>
            <person name="Nagy L.G."/>
            <person name="Floudas D."/>
            <person name="Copeland A."/>
            <person name="Barry K.W."/>
            <person name="Cichocki N."/>
            <person name="Veneault-Fourrey C."/>
            <person name="LaButti K."/>
            <person name="Lindquist E.A."/>
            <person name="Lipzen A."/>
            <person name="Lundell T."/>
            <person name="Morin E."/>
            <person name="Murat C."/>
            <person name="Sun H."/>
            <person name="Tunlid A."/>
            <person name="Henrissat B."/>
            <person name="Grigoriev I.V."/>
            <person name="Hibbett D.S."/>
            <person name="Martin F."/>
            <person name="Nordberg H.P."/>
            <person name="Cantor M.N."/>
            <person name="Hua S.X."/>
        </authorList>
    </citation>
    <scope>NUCLEOTIDE SEQUENCE [LARGE SCALE GENOMIC DNA]</scope>
    <source>
        <strain evidence="3 4">ATCC 200175</strain>
    </source>
</reference>
<proteinExistence type="predicted"/>
<organism evidence="3 4">
    <name type="scientific">Paxillus involutus ATCC 200175</name>
    <dbReference type="NCBI Taxonomy" id="664439"/>
    <lineage>
        <taxon>Eukaryota</taxon>
        <taxon>Fungi</taxon>
        <taxon>Dikarya</taxon>
        <taxon>Basidiomycota</taxon>
        <taxon>Agaricomycotina</taxon>
        <taxon>Agaricomycetes</taxon>
        <taxon>Agaricomycetidae</taxon>
        <taxon>Boletales</taxon>
        <taxon>Paxilineae</taxon>
        <taxon>Paxillaceae</taxon>
        <taxon>Paxillus</taxon>
    </lineage>
</organism>
<evidence type="ECO:0000256" key="1">
    <source>
        <dbReference type="SAM" id="Coils"/>
    </source>
</evidence>
<dbReference type="OrthoDB" id="2687005at2759"/>
<feature type="compositionally biased region" description="Basic and acidic residues" evidence="2">
    <location>
        <begin position="303"/>
        <end position="318"/>
    </location>
</feature>
<evidence type="ECO:0000313" key="4">
    <source>
        <dbReference type="Proteomes" id="UP000053647"/>
    </source>
</evidence>
<dbReference type="HOGENOM" id="CLU_483202_0_0_1"/>
<name>A0A0C9TUW2_PAXIN</name>
<accession>A0A0C9TUW2</accession>
<keyword evidence="1" id="KW-0175">Coiled coil</keyword>
<dbReference type="AlphaFoldDB" id="A0A0C9TUW2"/>
<feature type="coiled-coil region" evidence="1">
    <location>
        <begin position="41"/>
        <end position="68"/>
    </location>
</feature>
<dbReference type="EMBL" id="KN819377">
    <property type="protein sequence ID" value="KIJ11542.1"/>
    <property type="molecule type" value="Genomic_DNA"/>
</dbReference>
<keyword evidence="4" id="KW-1185">Reference proteome</keyword>
<evidence type="ECO:0000256" key="2">
    <source>
        <dbReference type="SAM" id="MobiDB-lite"/>
    </source>
</evidence>
<feature type="region of interest" description="Disordered" evidence="2">
    <location>
        <begin position="303"/>
        <end position="324"/>
    </location>
</feature>
<gene>
    <name evidence="3" type="ORF">PAXINDRAFT_15541</name>
</gene>
<reference evidence="4" key="2">
    <citation type="submission" date="2015-01" db="EMBL/GenBank/DDBJ databases">
        <title>Evolutionary Origins and Diversification of the Mycorrhizal Mutualists.</title>
        <authorList>
            <consortium name="DOE Joint Genome Institute"/>
            <consortium name="Mycorrhizal Genomics Consortium"/>
            <person name="Kohler A."/>
            <person name="Kuo A."/>
            <person name="Nagy L.G."/>
            <person name="Floudas D."/>
            <person name="Copeland A."/>
            <person name="Barry K.W."/>
            <person name="Cichocki N."/>
            <person name="Veneault-Fourrey C."/>
            <person name="LaButti K."/>
            <person name="Lindquist E.A."/>
            <person name="Lipzen A."/>
            <person name="Lundell T."/>
            <person name="Morin E."/>
            <person name="Murat C."/>
            <person name="Riley R."/>
            <person name="Ohm R."/>
            <person name="Sun H."/>
            <person name="Tunlid A."/>
            <person name="Henrissat B."/>
            <person name="Grigoriev I.V."/>
            <person name="Hibbett D.S."/>
            <person name="Martin F."/>
        </authorList>
    </citation>
    <scope>NUCLEOTIDE SEQUENCE [LARGE SCALE GENOMIC DNA]</scope>
    <source>
        <strain evidence="4">ATCC 200175</strain>
    </source>
</reference>
<sequence length="564" mass="61410">MSISRRSTSESSSSASYAPSHHNLINMPLIQDSSGNLGLELAISKQEAARLKETVHFLEKKVALLEGKLETYDTLLERVSTLVTTTNHTGDAFLELIKQAREEDAKLPGSKSDNYCGTFYWTREEWMNEYQSGRGVLSVNKGNSPGSALYIVGVDGLVASEQLQARMSWQKASTLACEYVYLRMCLEFVEFRLCNNNWKTDVFATRHYPQWRDRPGGRKMSGDSSRIKEEDVVQSDTLVIPGPTRPSQPPSAPKLATVPPTVQSSNTFRLPAFSPPPTSSKHVHSVTVSPGFIPSPSARVTKKMKEDVPDHSNIKDSEINTMDMGDTPLLPPISFPPSFIKEPEVVAALNVEHDAMPSAHSAGPPKLKIKLSNPLSSLWKGKNASPGQLLTSRIGGNSTSTSAASSTTDLANHMANASVQDANNIIIPPTVGGRVAFLQNLTKSLHAGATNAVAQATAKKNAKANTPAHQAASRTTAKNLCRTEWTAANLTSSSRQFDNYWKKLPAEQKEKYNQRLKLIKMAKNTSYGKTVLASSSTCPSQATAEEPVRVDDAHNEDHPMLAGI</sequence>
<feature type="compositionally biased region" description="Pro residues" evidence="2">
    <location>
        <begin position="243"/>
        <end position="252"/>
    </location>
</feature>
<feature type="region of interest" description="Disordered" evidence="2">
    <location>
        <begin position="213"/>
        <end position="232"/>
    </location>
</feature>